<keyword evidence="6" id="KW-0175">Coiled coil</keyword>
<feature type="domain" description="RRM" evidence="8">
    <location>
        <begin position="675"/>
        <end position="755"/>
    </location>
</feature>
<evidence type="ECO:0000256" key="4">
    <source>
        <dbReference type="ARBA" id="ARBA00023242"/>
    </source>
</evidence>
<dbReference type="PANTHER" id="PTHR48039:SF5">
    <property type="entry name" value="RNA-BINDING PROTEIN 28"/>
    <property type="match status" value="1"/>
</dbReference>
<accession>A0ABQ8YPU4</accession>
<feature type="compositionally biased region" description="Basic residues" evidence="7">
    <location>
        <begin position="652"/>
        <end position="664"/>
    </location>
</feature>
<dbReference type="Proteomes" id="UP001150062">
    <property type="component" value="Unassembled WGS sequence"/>
</dbReference>
<dbReference type="InterPro" id="IPR000504">
    <property type="entry name" value="RRM_dom"/>
</dbReference>
<feature type="compositionally biased region" description="Basic and acidic residues" evidence="7">
    <location>
        <begin position="105"/>
        <end position="122"/>
    </location>
</feature>
<feature type="region of interest" description="Disordered" evidence="7">
    <location>
        <begin position="105"/>
        <end position="138"/>
    </location>
</feature>
<proteinExistence type="predicted"/>
<dbReference type="InterPro" id="IPR051945">
    <property type="entry name" value="RRM_MRD1_RNA_proc_ribogen"/>
</dbReference>
<comment type="subcellular location">
    <subcellularLocation>
        <location evidence="1">Nucleus</location>
    </subcellularLocation>
</comment>
<feature type="compositionally biased region" description="Basic and acidic residues" evidence="7">
    <location>
        <begin position="129"/>
        <end position="138"/>
    </location>
</feature>
<evidence type="ECO:0000256" key="1">
    <source>
        <dbReference type="ARBA" id="ARBA00004123"/>
    </source>
</evidence>
<evidence type="ECO:0000313" key="9">
    <source>
        <dbReference type="EMBL" id="KAJ6246624.1"/>
    </source>
</evidence>
<evidence type="ECO:0000259" key="8">
    <source>
        <dbReference type="PROSITE" id="PS50102"/>
    </source>
</evidence>
<protein>
    <recommendedName>
        <fullName evidence="8">RRM domain-containing protein</fullName>
    </recommendedName>
</protein>
<evidence type="ECO:0000256" key="3">
    <source>
        <dbReference type="ARBA" id="ARBA00022884"/>
    </source>
</evidence>
<dbReference type="Pfam" id="PF00076">
    <property type="entry name" value="RRM_1"/>
    <property type="match status" value="5"/>
</dbReference>
<evidence type="ECO:0000256" key="2">
    <source>
        <dbReference type="ARBA" id="ARBA00022737"/>
    </source>
</evidence>
<dbReference type="PANTHER" id="PTHR48039">
    <property type="entry name" value="RNA-BINDING MOTIF PROTEIN 14B"/>
    <property type="match status" value="1"/>
</dbReference>
<feature type="domain" description="RRM" evidence="8">
    <location>
        <begin position="327"/>
        <end position="405"/>
    </location>
</feature>
<feature type="compositionally biased region" description="Basic and acidic residues" evidence="7">
    <location>
        <begin position="219"/>
        <end position="232"/>
    </location>
</feature>
<feature type="domain" description="RRM" evidence="8">
    <location>
        <begin position="514"/>
        <end position="586"/>
    </location>
</feature>
<dbReference type="SUPFAM" id="SSF54928">
    <property type="entry name" value="RNA-binding domain, RBD"/>
    <property type="match status" value="5"/>
</dbReference>
<dbReference type="EMBL" id="JAOAOG010000133">
    <property type="protein sequence ID" value="KAJ6246624.1"/>
    <property type="molecule type" value="Genomic_DNA"/>
</dbReference>
<evidence type="ECO:0000256" key="7">
    <source>
        <dbReference type="SAM" id="MobiDB-lite"/>
    </source>
</evidence>
<dbReference type="InterPro" id="IPR012677">
    <property type="entry name" value="Nucleotide-bd_a/b_plait_sf"/>
</dbReference>
<dbReference type="PROSITE" id="PS50102">
    <property type="entry name" value="RRM"/>
    <property type="match status" value="5"/>
</dbReference>
<evidence type="ECO:0000256" key="6">
    <source>
        <dbReference type="SAM" id="Coils"/>
    </source>
</evidence>
<dbReference type="InterPro" id="IPR035979">
    <property type="entry name" value="RBD_domain_sf"/>
</dbReference>
<feature type="region of interest" description="Disordered" evidence="7">
    <location>
        <begin position="165"/>
        <end position="254"/>
    </location>
</feature>
<name>A0ABQ8YPU4_9EUKA</name>
<gene>
    <name evidence="9" type="ORF">M0813_19291</name>
</gene>
<dbReference type="CDD" id="cd12565">
    <property type="entry name" value="RRM1_MRD1"/>
    <property type="match status" value="1"/>
</dbReference>
<reference evidence="9" key="1">
    <citation type="submission" date="2022-08" db="EMBL/GenBank/DDBJ databases">
        <title>Novel sulfate-reducing endosymbionts in the free-living metamonad Anaeramoeba.</title>
        <authorList>
            <person name="Jerlstrom-Hultqvist J."/>
            <person name="Cepicka I."/>
            <person name="Gallot-Lavallee L."/>
            <person name="Salas-Leiva D."/>
            <person name="Curtis B.A."/>
            <person name="Zahonova K."/>
            <person name="Pipaliya S."/>
            <person name="Dacks J."/>
            <person name="Roger A.J."/>
        </authorList>
    </citation>
    <scope>NUCLEOTIDE SEQUENCE</scope>
    <source>
        <strain evidence="9">Schooner1</strain>
    </source>
</reference>
<feature type="domain" description="RRM" evidence="8">
    <location>
        <begin position="3"/>
        <end position="80"/>
    </location>
</feature>
<organism evidence="9 10">
    <name type="scientific">Anaeramoeba flamelloides</name>
    <dbReference type="NCBI Taxonomy" id="1746091"/>
    <lineage>
        <taxon>Eukaryota</taxon>
        <taxon>Metamonada</taxon>
        <taxon>Anaeramoebidae</taxon>
        <taxon>Anaeramoeba</taxon>
    </lineage>
</organism>
<dbReference type="SMART" id="SM00361">
    <property type="entry name" value="RRM_1"/>
    <property type="match status" value="3"/>
</dbReference>
<keyword evidence="4" id="KW-0539">Nucleus</keyword>
<keyword evidence="3 5" id="KW-0694">RNA-binding</keyword>
<sequence>MNSRVFVSNLPKYVNANRLKKHFSKKGNVTDCKIIYTKQGESRCFGFVGFENEEEAHRALTYFNKSFFDTRRINVELSETTNSDDKKRPWSKYSMGSSRYKELHPEYKSVKDLEKEKRDQKNEKRKRKEKNEIPERKLEIAKKEDPKLSEFLGIMKTATESRTWTNEDLEKLNPTITTEKKNGESVTTEQKSLIKKGDQLYVRTRKEYFYSDSEDEDKDNTKNQDQDQDQEKVQNNNNKDASENPKIVFKGKNNDQSLAFDETVSDLDYLKSLMSKKEKETEKEKDREIRNKVKKEKENKRIEKEKEKRKVEEKQYLEVEETIGESGRLFVRNLPFIATEDDVIELFSEYGELTEVHISINSETKQSKGYGFVLFMVPENATKAFEELNNKPWKGRILHILPARKKVEKKTSFSEGKEKGSFGQQRLAKRRERAMKETSWSTIFLRSDTVAESISDRMGMNKQQLLDPMADDLALRLAFGETDIVQETKEFLLNAGIRLEAFDGITKNTVKSRTIILVKNIPFETKEMELRQLFGKFGSLDRVVLPPSKTVAIVEFLEPSEARLAFRKLCYRKFKNVPLYLEWAPSASLVDQKKITKNLESTDRKRKIDKMSKQSNSKKEKKKMREEEKENENENEKENENENENENEKEKEKKKKKKDKREKKNIKTESSNKSATLYVKNLSFKTTERKLRKVFAHYLPKSITIVKRTNNEGMKLSLGYGFIEFPSPKYSLEALKKMQGVSVHGRDLELQFSTRNVNQDIEQEKKKRKTTKSMSNLKGSKLLVKNIPFEATKREIRELFSAYGQVKSVRLPKKFDGSHRGFGFVELVTKQEALNAASSLKNTHLYGRHLVIEPANEEDSLSQIRKKRFEDLKQMGKKKK</sequence>
<keyword evidence="10" id="KW-1185">Reference proteome</keyword>
<dbReference type="Gene3D" id="3.30.70.330">
    <property type="match status" value="5"/>
</dbReference>
<dbReference type="InterPro" id="IPR003954">
    <property type="entry name" value="RRM_euk-type"/>
</dbReference>
<dbReference type="CDD" id="cd12317">
    <property type="entry name" value="RRM4_RBM19_RRM3_MRD1"/>
    <property type="match status" value="1"/>
</dbReference>
<dbReference type="CDD" id="cd12320">
    <property type="entry name" value="RRM6_RBM19_RRM5_MRD1"/>
    <property type="match status" value="1"/>
</dbReference>
<feature type="region of interest" description="Disordered" evidence="7">
    <location>
        <begin position="601"/>
        <end position="670"/>
    </location>
</feature>
<comment type="caution">
    <text evidence="9">The sequence shown here is derived from an EMBL/GenBank/DDBJ whole genome shotgun (WGS) entry which is preliminary data.</text>
</comment>
<keyword evidence="2" id="KW-0677">Repeat</keyword>
<feature type="domain" description="RRM" evidence="8">
    <location>
        <begin position="780"/>
        <end position="857"/>
    </location>
</feature>
<evidence type="ECO:0000313" key="10">
    <source>
        <dbReference type="Proteomes" id="UP001150062"/>
    </source>
</evidence>
<feature type="coiled-coil region" evidence="6">
    <location>
        <begin position="276"/>
        <end position="322"/>
    </location>
</feature>
<feature type="compositionally biased region" description="Basic and acidic residues" evidence="7">
    <location>
        <begin position="623"/>
        <end position="651"/>
    </location>
</feature>
<evidence type="ECO:0000256" key="5">
    <source>
        <dbReference type="PROSITE-ProRule" id="PRU00176"/>
    </source>
</evidence>
<dbReference type="SMART" id="SM00360">
    <property type="entry name" value="RRM"/>
    <property type="match status" value="5"/>
</dbReference>